<feature type="non-terminal residue" evidence="1">
    <location>
        <position position="51"/>
    </location>
</feature>
<protein>
    <submittedName>
        <fullName evidence="1">Uncharacterized protein</fullName>
    </submittedName>
</protein>
<accession>A0AAD7ZGU4</accession>
<dbReference type="AlphaFoldDB" id="A0AAD7ZGU4"/>
<dbReference type="EMBL" id="JASPKZ010008362">
    <property type="protein sequence ID" value="KAJ9580065.1"/>
    <property type="molecule type" value="Genomic_DNA"/>
</dbReference>
<dbReference type="Proteomes" id="UP001233999">
    <property type="component" value="Unassembled WGS sequence"/>
</dbReference>
<sequence>ILQLKIHLFLLKMKIKGKIISSLRLALDIMIPPEYLIYTADIITQQDDLLF</sequence>
<evidence type="ECO:0000313" key="1">
    <source>
        <dbReference type="EMBL" id="KAJ9580065.1"/>
    </source>
</evidence>
<proteinExistence type="predicted"/>
<name>A0AAD7ZGU4_DIPPU</name>
<feature type="non-terminal residue" evidence="1">
    <location>
        <position position="1"/>
    </location>
</feature>
<reference evidence="1" key="1">
    <citation type="journal article" date="2023" name="IScience">
        <title>Live-bearing cockroach genome reveals convergent evolutionary mechanisms linked to viviparity in insects and beyond.</title>
        <authorList>
            <person name="Fouks B."/>
            <person name="Harrison M.C."/>
            <person name="Mikhailova A.A."/>
            <person name="Marchal E."/>
            <person name="English S."/>
            <person name="Carruthers M."/>
            <person name="Jennings E.C."/>
            <person name="Chiamaka E.L."/>
            <person name="Frigard R.A."/>
            <person name="Pippel M."/>
            <person name="Attardo G.M."/>
            <person name="Benoit J.B."/>
            <person name="Bornberg-Bauer E."/>
            <person name="Tobe S.S."/>
        </authorList>
    </citation>
    <scope>NUCLEOTIDE SEQUENCE</scope>
    <source>
        <strain evidence="1">Stay&amp;Tobe</strain>
    </source>
</reference>
<gene>
    <name evidence="1" type="ORF">L9F63_004257</name>
</gene>
<evidence type="ECO:0000313" key="2">
    <source>
        <dbReference type="Proteomes" id="UP001233999"/>
    </source>
</evidence>
<organism evidence="1 2">
    <name type="scientific">Diploptera punctata</name>
    <name type="common">Pacific beetle cockroach</name>
    <dbReference type="NCBI Taxonomy" id="6984"/>
    <lineage>
        <taxon>Eukaryota</taxon>
        <taxon>Metazoa</taxon>
        <taxon>Ecdysozoa</taxon>
        <taxon>Arthropoda</taxon>
        <taxon>Hexapoda</taxon>
        <taxon>Insecta</taxon>
        <taxon>Pterygota</taxon>
        <taxon>Neoptera</taxon>
        <taxon>Polyneoptera</taxon>
        <taxon>Dictyoptera</taxon>
        <taxon>Blattodea</taxon>
        <taxon>Blaberoidea</taxon>
        <taxon>Blaberidae</taxon>
        <taxon>Diplopterinae</taxon>
        <taxon>Diploptera</taxon>
    </lineage>
</organism>
<reference evidence="1" key="2">
    <citation type="submission" date="2023-05" db="EMBL/GenBank/DDBJ databases">
        <authorList>
            <person name="Fouks B."/>
        </authorList>
    </citation>
    <scope>NUCLEOTIDE SEQUENCE</scope>
    <source>
        <strain evidence="1">Stay&amp;Tobe</strain>
        <tissue evidence="1">Testes</tissue>
    </source>
</reference>
<comment type="caution">
    <text evidence="1">The sequence shown here is derived from an EMBL/GenBank/DDBJ whole genome shotgun (WGS) entry which is preliminary data.</text>
</comment>
<keyword evidence="2" id="KW-1185">Reference proteome</keyword>